<accession>A0A137RLP2</accession>
<proteinExistence type="predicted"/>
<dbReference type="EMBL" id="JRWG01000001">
    <property type="protein sequence ID" value="KXO01116.1"/>
    <property type="molecule type" value="Genomic_DNA"/>
</dbReference>
<sequence>MAEAPTYKNWIIAASLTSLADDPDYFDKEYCLNGITLKPSNIKFWGESIDIKKKQFILGIILDFPIDNIDPDLLRQIVRIVLIDTLGESTYNHYIEDFIVHSKIPEDEEIFELYELKMYLEEL</sequence>
<protein>
    <submittedName>
        <fullName evidence="1">Uncharacterized protein</fullName>
    </submittedName>
</protein>
<dbReference type="RefSeq" id="WP_062619132.1">
    <property type="nucleotide sequence ID" value="NZ_JRWG01000001.1"/>
</dbReference>
<reference evidence="2" key="1">
    <citation type="submission" date="2014-10" db="EMBL/GenBank/DDBJ databases">
        <title>Genome sequencing of Vitellibacter sp. D-24.</title>
        <authorList>
            <person name="Thevarajoo S."/>
            <person name="Selvaratnam C."/>
            <person name="Goh K.M."/>
            <person name="Chong C.S."/>
        </authorList>
    </citation>
    <scope>NUCLEOTIDE SEQUENCE [LARGE SCALE GENOMIC DNA]</scope>
    <source>
        <strain evidence="2">D-24</strain>
    </source>
</reference>
<dbReference type="AlphaFoldDB" id="A0A137RLP2"/>
<name>A0A137RLP2_9FLAO</name>
<comment type="caution">
    <text evidence="1">The sequence shown here is derived from an EMBL/GenBank/DDBJ whole genome shotgun (WGS) entry which is preliminary data.</text>
</comment>
<keyword evidence="2" id="KW-1185">Reference proteome</keyword>
<reference evidence="1 2" key="2">
    <citation type="journal article" date="2016" name="Int. J. Syst. Evol. Microbiol.">
        <title>Vitellibacter aquimaris sp. nov., a marine bacterium isolated from seawater.</title>
        <authorList>
            <person name="Thevarajoo S."/>
            <person name="Selvaratnam C."/>
            <person name="Goh K.M."/>
            <person name="Hong K.W."/>
            <person name="Chan X.Y."/>
            <person name="Chan K.G."/>
            <person name="Chong C.S."/>
        </authorList>
    </citation>
    <scope>NUCLEOTIDE SEQUENCE [LARGE SCALE GENOMIC DNA]</scope>
    <source>
        <strain evidence="1 2">D-24</strain>
    </source>
</reference>
<evidence type="ECO:0000313" key="1">
    <source>
        <dbReference type="EMBL" id="KXO01116.1"/>
    </source>
</evidence>
<dbReference type="Proteomes" id="UP000070138">
    <property type="component" value="Unassembled WGS sequence"/>
</dbReference>
<organism evidence="1 2">
    <name type="scientific">Aequorivita aquimaris</name>
    <dbReference type="NCBI Taxonomy" id="1548749"/>
    <lineage>
        <taxon>Bacteria</taxon>
        <taxon>Pseudomonadati</taxon>
        <taxon>Bacteroidota</taxon>
        <taxon>Flavobacteriia</taxon>
        <taxon>Flavobacteriales</taxon>
        <taxon>Flavobacteriaceae</taxon>
        <taxon>Aequorivita</taxon>
    </lineage>
</organism>
<evidence type="ECO:0000313" key="2">
    <source>
        <dbReference type="Proteomes" id="UP000070138"/>
    </source>
</evidence>
<gene>
    <name evidence="1" type="ORF">LS48_01175</name>
</gene>
<dbReference type="OrthoDB" id="1339084at2"/>